<dbReference type="GO" id="GO:0022857">
    <property type="term" value="F:transmembrane transporter activity"/>
    <property type="evidence" value="ECO:0007669"/>
    <property type="project" value="InterPro"/>
</dbReference>
<evidence type="ECO:0000256" key="6">
    <source>
        <dbReference type="ARBA" id="ARBA00022989"/>
    </source>
</evidence>
<evidence type="ECO:0000256" key="1">
    <source>
        <dbReference type="ARBA" id="ARBA00004651"/>
    </source>
</evidence>
<keyword evidence="10" id="KW-1185">Reference proteome</keyword>
<organism evidence="9 10">
    <name type="scientific">Tianweitania sediminis</name>
    <dbReference type="NCBI Taxonomy" id="1502156"/>
    <lineage>
        <taxon>Bacteria</taxon>
        <taxon>Pseudomonadati</taxon>
        <taxon>Pseudomonadota</taxon>
        <taxon>Alphaproteobacteria</taxon>
        <taxon>Hyphomicrobiales</taxon>
        <taxon>Phyllobacteriaceae</taxon>
        <taxon>Tianweitania</taxon>
    </lineage>
</organism>
<feature type="transmembrane region" description="Helical" evidence="8">
    <location>
        <begin position="81"/>
        <end position="101"/>
    </location>
</feature>
<dbReference type="AlphaFoldDB" id="A0A8J7UKA4"/>
<dbReference type="InterPro" id="IPR001851">
    <property type="entry name" value="ABC_transp_permease"/>
</dbReference>
<keyword evidence="4" id="KW-0997">Cell inner membrane</keyword>
<keyword evidence="2" id="KW-0813">Transport</keyword>
<evidence type="ECO:0000256" key="5">
    <source>
        <dbReference type="ARBA" id="ARBA00022692"/>
    </source>
</evidence>
<evidence type="ECO:0000256" key="2">
    <source>
        <dbReference type="ARBA" id="ARBA00022448"/>
    </source>
</evidence>
<evidence type="ECO:0000256" key="8">
    <source>
        <dbReference type="SAM" id="Phobius"/>
    </source>
</evidence>
<feature type="transmembrane region" description="Helical" evidence="8">
    <location>
        <begin position="52"/>
        <end position="74"/>
    </location>
</feature>
<feature type="transmembrane region" description="Helical" evidence="8">
    <location>
        <begin position="285"/>
        <end position="304"/>
    </location>
</feature>
<keyword evidence="3" id="KW-1003">Cell membrane</keyword>
<gene>
    <name evidence="9" type="ORF">J5Y06_12555</name>
</gene>
<feature type="transmembrane region" description="Helical" evidence="8">
    <location>
        <begin position="133"/>
        <end position="153"/>
    </location>
</feature>
<feature type="transmembrane region" description="Helical" evidence="8">
    <location>
        <begin position="26"/>
        <end position="46"/>
    </location>
</feature>
<dbReference type="RefSeq" id="WP_209335484.1">
    <property type="nucleotide sequence ID" value="NZ_JAGIYY010000003.1"/>
</dbReference>
<feature type="transmembrane region" description="Helical" evidence="8">
    <location>
        <begin position="255"/>
        <end position="273"/>
    </location>
</feature>
<feature type="transmembrane region" description="Helical" evidence="8">
    <location>
        <begin position="216"/>
        <end position="243"/>
    </location>
</feature>
<name>A0A8J7UKA4_9HYPH</name>
<feature type="transmembrane region" description="Helical" evidence="8">
    <location>
        <begin position="173"/>
        <end position="195"/>
    </location>
</feature>
<keyword evidence="7 8" id="KW-0472">Membrane</keyword>
<comment type="caution">
    <text evidence="9">The sequence shown here is derived from an EMBL/GenBank/DDBJ whole genome shotgun (WGS) entry which is preliminary data.</text>
</comment>
<dbReference type="CDD" id="cd06579">
    <property type="entry name" value="TM_PBP1_transp_AraH_like"/>
    <property type="match status" value="1"/>
</dbReference>
<evidence type="ECO:0000313" key="10">
    <source>
        <dbReference type="Proteomes" id="UP000666240"/>
    </source>
</evidence>
<dbReference type="PANTHER" id="PTHR32196:SF21">
    <property type="entry name" value="ABC TRANSPORTER PERMEASE PROTEIN YPHD-RELATED"/>
    <property type="match status" value="1"/>
</dbReference>
<keyword evidence="6 8" id="KW-1133">Transmembrane helix</keyword>
<dbReference type="PANTHER" id="PTHR32196">
    <property type="entry name" value="ABC TRANSPORTER PERMEASE PROTEIN YPHD-RELATED-RELATED"/>
    <property type="match status" value="1"/>
</dbReference>
<sequence>MSADSAAAPLTLPNQGSGRRNMLERVVAAATFLLIVAFAATIDGFATTGNLGIILINSASLTVLSCGMAVVIISRGLDLSLIAQMVAGATIFGMLISGGVAAPLALLAAYLSMVAIGALNAWLIAYVEIPSMLATLASSMFIVGLFRFAVLRGEYLLLLPKSDPTVAFFAGRLLPFLPVPVALMLGTLMATWFLLNRTVAGRIIYAMGDNFQAARLSGLSVRVTAIVVYVFAAFTAITAGLIMASASGAVDFRTVTNGTLLFEVILVVVLGGIPLRGGRGGLRNIIVGVALIAVLRNGMTLMNVTTQTQDMLKGLILLAAIITDNYLNPRDAETDTAGDL</sequence>
<dbReference type="EMBL" id="JAGIYY010000003">
    <property type="protein sequence ID" value="MBP0439484.1"/>
    <property type="molecule type" value="Genomic_DNA"/>
</dbReference>
<dbReference type="GO" id="GO:0005886">
    <property type="term" value="C:plasma membrane"/>
    <property type="evidence" value="ECO:0007669"/>
    <property type="project" value="UniProtKB-SubCell"/>
</dbReference>
<evidence type="ECO:0000256" key="4">
    <source>
        <dbReference type="ARBA" id="ARBA00022519"/>
    </source>
</evidence>
<feature type="transmembrane region" description="Helical" evidence="8">
    <location>
        <begin position="107"/>
        <end position="126"/>
    </location>
</feature>
<dbReference type="Proteomes" id="UP000666240">
    <property type="component" value="Unassembled WGS sequence"/>
</dbReference>
<evidence type="ECO:0000313" key="9">
    <source>
        <dbReference type="EMBL" id="MBP0439484.1"/>
    </source>
</evidence>
<evidence type="ECO:0000256" key="7">
    <source>
        <dbReference type="ARBA" id="ARBA00023136"/>
    </source>
</evidence>
<evidence type="ECO:0000256" key="3">
    <source>
        <dbReference type="ARBA" id="ARBA00022475"/>
    </source>
</evidence>
<keyword evidence="5 8" id="KW-0812">Transmembrane</keyword>
<protein>
    <submittedName>
        <fullName evidence="9">ABC transporter permease</fullName>
    </submittedName>
</protein>
<comment type="subcellular location">
    <subcellularLocation>
        <location evidence="1">Cell membrane</location>
        <topology evidence="1">Multi-pass membrane protein</topology>
    </subcellularLocation>
</comment>
<accession>A0A8J7UKA4</accession>
<reference evidence="9" key="1">
    <citation type="submission" date="2021-03" db="EMBL/GenBank/DDBJ databases">
        <title>Genome sequencing and assembly of Tianweitania sediminis.</title>
        <authorList>
            <person name="Chhetri G."/>
        </authorList>
    </citation>
    <scope>NUCLEOTIDE SEQUENCE</scope>
    <source>
        <strain evidence="9">Z8</strain>
    </source>
</reference>
<proteinExistence type="predicted"/>
<dbReference type="Pfam" id="PF02653">
    <property type="entry name" value="BPD_transp_2"/>
    <property type="match status" value="1"/>
</dbReference>